<keyword evidence="2" id="KW-1185">Reference proteome</keyword>
<organism evidence="1 2">
    <name type="scientific">Lipomyces kononenkoae</name>
    <name type="common">Yeast</name>
    <dbReference type="NCBI Taxonomy" id="34357"/>
    <lineage>
        <taxon>Eukaryota</taxon>
        <taxon>Fungi</taxon>
        <taxon>Dikarya</taxon>
        <taxon>Ascomycota</taxon>
        <taxon>Saccharomycotina</taxon>
        <taxon>Lipomycetes</taxon>
        <taxon>Lipomycetales</taxon>
        <taxon>Lipomycetaceae</taxon>
        <taxon>Lipomyces</taxon>
    </lineage>
</organism>
<dbReference type="Proteomes" id="UP001433508">
    <property type="component" value="Unassembled WGS sequence"/>
</dbReference>
<gene>
    <name evidence="1" type="ORF">V1525DRAFT_399503</name>
</gene>
<proteinExistence type="predicted"/>
<reference evidence="2" key="1">
    <citation type="journal article" date="2024" name="Front. Bioeng. Biotechnol.">
        <title>Genome-scale model development and genomic sequencing of the oleaginous clade Lipomyces.</title>
        <authorList>
            <person name="Czajka J.J."/>
            <person name="Han Y."/>
            <person name="Kim J."/>
            <person name="Mondo S.J."/>
            <person name="Hofstad B.A."/>
            <person name="Robles A."/>
            <person name="Haridas S."/>
            <person name="Riley R."/>
            <person name="LaButti K."/>
            <person name="Pangilinan J."/>
            <person name="Andreopoulos W."/>
            <person name="Lipzen A."/>
            <person name="Yan J."/>
            <person name="Wang M."/>
            <person name="Ng V."/>
            <person name="Grigoriev I.V."/>
            <person name="Spatafora J.W."/>
            <person name="Magnuson J.K."/>
            <person name="Baker S.E."/>
            <person name="Pomraning K.R."/>
        </authorList>
    </citation>
    <scope>NUCLEOTIDE SEQUENCE [LARGE SCALE GENOMIC DNA]</scope>
    <source>
        <strain evidence="2">CBS 7786</strain>
    </source>
</reference>
<dbReference type="EMBL" id="MU971350">
    <property type="protein sequence ID" value="KAK9238997.1"/>
    <property type="molecule type" value="Genomic_DNA"/>
</dbReference>
<accession>A0ACC3T524</accession>
<name>A0ACC3T524_LIPKO</name>
<comment type="caution">
    <text evidence="1">The sequence shown here is derived from an EMBL/GenBank/DDBJ whole genome shotgun (WGS) entry which is preliminary data.</text>
</comment>
<evidence type="ECO:0000313" key="2">
    <source>
        <dbReference type="Proteomes" id="UP001433508"/>
    </source>
</evidence>
<sequence length="142" mass="15760">MPYAPRRTTFVPTSTSGATFSSSTQHNTILASRIAEKKKELESLTQLRDLSLNFATQMEQLQEKLATLVDGTEAVALVVSNWDSILRVINLASANLVAREEARTANPDQEETDDHVIDPKSQLPETLVRIRIDKEEADQPPS</sequence>
<protein>
    <submittedName>
        <fullName evidence="1">DASH complex subunit Dad2-domain-containing protein</fullName>
    </submittedName>
</protein>
<evidence type="ECO:0000313" key="1">
    <source>
        <dbReference type="EMBL" id="KAK9238997.1"/>
    </source>
</evidence>